<feature type="chain" id="PRO_5002895133" description="Lipoprotein" evidence="1">
    <location>
        <begin position="22"/>
        <end position="253"/>
    </location>
</feature>
<organism evidence="2 3">
    <name type="scientific">Pseudogulbenkiania ferrooxidans 2002</name>
    <dbReference type="NCBI Taxonomy" id="279714"/>
    <lineage>
        <taxon>Bacteria</taxon>
        <taxon>Pseudomonadati</taxon>
        <taxon>Pseudomonadota</taxon>
        <taxon>Betaproteobacteria</taxon>
        <taxon>Neisseriales</taxon>
        <taxon>Chromobacteriaceae</taxon>
        <taxon>Pseudogulbenkiania</taxon>
    </lineage>
</organism>
<dbReference type="AlphaFoldDB" id="B9Z0D3"/>
<protein>
    <recommendedName>
        <fullName evidence="4">Lipoprotein</fullName>
    </recommendedName>
</protein>
<keyword evidence="1" id="KW-0732">Signal</keyword>
<sequence length="253" mass="29933" precursor="true">MMKALFYVVALAILCSNLALGETEETRYYRQECEKIQEPQICRGYEFIRETEKKPDNERSRVLALDVPYLVVIDKKDNLTGRLVSVRRKYTPEEKKKYINIAEKEYKETGELQLSENGEIYRFDVSGIPKDKNNNFIEVLFSNKNYVYLYFITENIPDKYDKSDTHYTYYVFDRKYKTLVELFYFRGNFPRKGNSSHPLLAKIGNNYSFKWSGILDGGKKNIYYTFSVLPNEKMDCKMAWDDCEGINIVPRKQ</sequence>
<evidence type="ECO:0000256" key="1">
    <source>
        <dbReference type="SAM" id="SignalP"/>
    </source>
</evidence>
<accession>B9Z0D3</accession>
<keyword evidence="3" id="KW-1185">Reference proteome</keyword>
<proteinExistence type="predicted"/>
<evidence type="ECO:0000313" key="2">
    <source>
        <dbReference type="EMBL" id="EEG10016.1"/>
    </source>
</evidence>
<reference evidence="2 3" key="1">
    <citation type="submission" date="2009-02" db="EMBL/GenBank/DDBJ databases">
        <title>Sequencing of the draft genome and assembly of Lutiella nitroferrum 2002.</title>
        <authorList>
            <consortium name="US DOE Joint Genome Institute (JGI-PGF)"/>
            <person name="Lucas S."/>
            <person name="Copeland A."/>
            <person name="Lapidus A."/>
            <person name="Glavina del Rio T."/>
            <person name="Tice H."/>
            <person name="Bruce D."/>
            <person name="Goodwin L."/>
            <person name="Pitluck S."/>
            <person name="Larimer F."/>
            <person name="Land M.L."/>
            <person name="Hauser L."/>
            <person name="Coates J.D."/>
        </authorList>
    </citation>
    <scope>NUCLEOTIDE SEQUENCE [LARGE SCALE GENOMIC DNA]</scope>
    <source>
        <strain evidence="2 3">2002</strain>
    </source>
</reference>
<gene>
    <name evidence="2" type="ORF">FuraDRAFT_1032</name>
</gene>
<comment type="caution">
    <text evidence="2">The sequence shown here is derived from an EMBL/GenBank/DDBJ whole genome shotgun (WGS) entry which is preliminary data.</text>
</comment>
<evidence type="ECO:0008006" key="4">
    <source>
        <dbReference type="Google" id="ProtNLM"/>
    </source>
</evidence>
<name>B9Z0D3_9NEIS</name>
<evidence type="ECO:0000313" key="3">
    <source>
        <dbReference type="Proteomes" id="UP000003165"/>
    </source>
</evidence>
<dbReference type="Proteomes" id="UP000003165">
    <property type="component" value="Unassembled WGS sequence"/>
</dbReference>
<feature type="signal peptide" evidence="1">
    <location>
        <begin position="1"/>
        <end position="21"/>
    </location>
</feature>
<dbReference type="EMBL" id="ACIS01000002">
    <property type="protein sequence ID" value="EEG10016.1"/>
    <property type="molecule type" value="Genomic_DNA"/>
</dbReference>
<dbReference type="RefSeq" id="WP_008953052.1">
    <property type="nucleotide sequence ID" value="NZ_ACIS01000002.1"/>
</dbReference>